<dbReference type="Proteomes" id="UP000262477">
    <property type="component" value="Unassembled WGS sequence"/>
</dbReference>
<gene>
    <name evidence="1" type="ORF">DY245_30585</name>
</gene>
<dbReference type="GO" id="GO:0005524">
    <property type="term" value="F:ATP binding"/>
    <property type="evidence" value="ECO:0007669"/>
    <property type="project" value="UniProtKB-KW"/>
</dbReference>
<dbReference type="PANTHER" id="PTHR19959:SF119">
    <property type="entry name" value="FUNGAL LIPASE-LIKE DOMAIN-CONTAINING PROTEIN"/>
    <property type="match status" value="1"/>
</dbReference>
<dbReference type="Gene3D" id="1.25.40.10">
    <property type="entry name" value="Tetratricopeptide repeat domain"/>
    <property type="match status" value="2"/>
</dbReference>
<comment type="caution">
    <text evidence="1">The sequence shown here is derived from an EMBL/GenBank/DDBJ whole genome shotgun (WGS) entry which is preliminary data.</text>
</comment>
<sequence>MNPPDAEAWSEDGNGARQRIRVDNGFGYGVIGADLHVFADRGPVYLLAEHRPPPVDLDPAWLTTQPSRLLNARYRIVDFTGRNRERAELADWRDGGGPRVSAMWLHGTGGQGKSRLAAEFAADSTAAGWKVVTATHGPGAVLPQPGSQDLRLNGATGVLLIVDYADRWPVSHLTWLFSNKLLDGTVPTRLLLLARSTTQWPAVRAALEDLTAETGDVELAPLDAEHDRGARTAMFTRARDCFAACYGLADPTVVGPPDDLHRPDFGLVLAVHMAALVAIDAHTRGQRPPKGMAGLSAYLLNRERKHWTQLWENRLEGLEFGTPPSEMNRVVFTAALTGATTHADGKATLTRLGMERPERLLTDHAACYPSSEPGAVLEPLYPDRLAEDFLALSLPGHHITAYPAAPWAETAVDELSARHEDDTSRGHAARAVTFLASAAVPHRWPHVAHHLERILRANPALAVAAGSTALSTVAELDIEPAVMEAVEAHFPRFGQADLDVGIAAFTERLTAYRLSTTDAPSERARLYQDLGFRLSRAGRREDAVAVTQEAVRSFRRAAADAAAYEPGLAMALVNLSECAFRAGSSKESQQAAEEAAKLFRRLAAADPAAYEPGLAMSLSHLGQGLSDSRRTEEALASTERAVGIFWRLAASHPSAYEPGLAMALANLGVLSWRLRRWSDGLVATERAVEIIRRWVTSAPSTDESDLARSLALDESVLALSLGNLAVLLWGARRRTDAISALQEAVGISRRLAAVNPEAHEPSLGQLTTNLGIYLSRVRRWKAALAAAEEAAEICGRLAAADPARYEAALARSLQVSALARIGDSQDLRPAQRAADQAVRIYRRLAAERPAEFRNAWEEALETRGAVHDALAGLPVKINIRWTVEEHWSTLLNQDEVWQDAQDRRVRLDEMDPTYCTNVLNFILRQADGIVQMLLNGLIVVPGSLGWKEGDDAVSWLERQPLVTALRRRAAGKRARAELCHCGYRIQPDWSHEYCYPGIIVD</sequence>
<organism evidence="1 2">
    <name type="scientific">Streptomyces inhibens</name>
    <dbReference type="NCBI Taxonomy" id="2293571"/>
    <lineage>
        <taxon>Bacteria</taxon>
        <taxon>Bacillati</taxon>
        <taxon>Actinomycetota</taxon>
        <taxon>Actinomycetes</taxon>
        <taxon>Kitasatosporales</taxon>
        <taxon>Streptomycetaceae</taxon>
        <taxon>Streptomyces</taxon>
    </lineage>
</organism>
<dbReference type="PANTHER" id="PTHR19959">
    <property type="entry name" value="KINESIN LIGHT CHAIN"/>
    <property type="match status" value="1"/>
</dbReference>
<evidence type="ECO:0000313" key="2">
    <source>
        <dbReference type="Proteomes" id="UP000262477"/>
    </source>
</evidence>
<evidence type="ECO:0000313" key="1">
    <source>
        <dbReference type="EMBL" id="REK86741.1"/>
    </source>
</evidence>
<protein>
    <submittedName>
        <fullName evidence="1">ATP-binding protein</fullName>
    </submittedName>
</protein>
<dbReference type="Pfam" id="PF13374">
    <property type="entry name" value="TPR_10"/>
    <property type="match status" value="1"/>
</dbReference>
<name>A0A371PWW3_STRIH</name>
<keyword evidence="2" id="KW-1185">Reference proteome</keyword>
<dbReference type="Gene3D" id="3.40.50.300">
    <property type="entry name" value="P-loop containing nucleotide triphosphate hydrolases"/>
    <property type="match status" value="1"/>
</dbReference>
<dbReference type="InterPro" id="IPR011990">
    <property type="entry name" value="TPR-like_helical_dom_sf"/>
</dbReference>
<accession>A0A371PWW3</accession>
<dbReference type="SMART" id="SM00028">
    <property type="entry name" value="TPR"/>
    <property type="match status" value="4"/>
</dbReference>
<dbReference type="OrthoDB" id="3218567at2"/>
<reference evidence="1 2" key="1">
    <citation type="submission" date="2018-08" db="EMBL/GenBank/DDBJ databases">
        <title>Streptomyces NEAU-D10 sp. nov., a novel Actinomycete isolated from soil.</title>
        <authorList>
            <person name="Jin L."/>
        </authorList>
    </citation>
    <scope>NUCLEOTIDE SEQUENCE [LARGE SCALE GENOMIC DNA]</scope>
    <source>
        <strain evidence="1 2">NEAU-D10</strain>
    </source>
</reference>
<dbReference type="InterPro" id="IPR027417">
    <property type="entry name" value="P-loop_NTPase"/>
</dbReference>
<dbReference type="RefSeq" id="WP_128510437.1">
    <property type="nucleotide sequence ID" value="NZ_QUAC01000238.1"/>
</dbReference>
<dbReference type="InterPro" id="IPR019734">
    <property type="entry name" value="TPR_rpt"/>
</dbReference>
<keyword evidence="1" id="KW-0067">ATP-binding</keyword>
<proteinExistence type="predicted"/>
<dbReference type="AlphaFoldDB" id="A0A371PWW3"/>
<dbReference type="EMBL" id="QUAC01000238">
    <property type="protein sequence ID" value="REK86741.1"/>
    <property type="molecule type" value="Genomic_DNA"/>
</dbReference>
<dbReference type="SUPFAM" id="SSF48452">
    <property type="entry name" value="TPR-like"/>
    <property type="match status" value="2"/>
</dbReference>
<keyword evidence="1" id="KW-0547">Nucleotide-binding</keyword>